<reference evidence="13" key="1">
    <citation type="submission" date="2021-02" db="EMBL/GenBank/DDBJ databases">
        <authorList>
            <person name="Nowell W R."/>
        </authorList>
    </citation>
    <scope>NUCLEOTIDE SEQUENCE</scope>
</reference>
<evidence type="ECO:0000256" key="1">
    <source>
        <dbReference type="ARBA" id="ARBA00004479"/>
    </source>
</evidence>
<name>A0A8S2XJ40_9BILA</name>
<dbReference type="AlphaFoldDB" id="A0A8S2XJ40"/>
<dbReference type="InterPro" id="IPR000152">
    <property type="entry name" value="EGF-type_Asp/Asn_hydroxyl_site"/>
</dbReference>
<evidence type="ECO:0000313" key="14">
    <source>
        <dbReference type="Proteomes" id="UP000682733"/>
    </source>
</evidence>
<dbReference type="SUPFAM" id="SSF57196">
    <property type="entry name" value="EGF/Laminin"/>
    <property type="match status" value="1"/>
</dbReference>
<dbReference type="SMART" id="SM00179">
    <property type="entry name" value="EGF_CA"/>
    <property type="match status" value="2"/>
</dbReference>
<dbReference type="FunFam" id="2.10.25.10:FF:000146">
    <property type="entry name" value="Putative neurogenic locus notch"/>
    <property type="match status" value="1"/>
</dbReference>
<evidence type="ECO:0000256" key="6">
    <source>
        <dbReference type="ARBA" id="ARBA00022976"/>
    </source>
</evidence>
<evidence type="ECO:0000256" key="3">
    <source>
        <dbReference type="ARBA" id="ARBA00022536"/>
    </source>
</evidence>
<comment type="subcellular location">
    <subcellularLocation>
        <location evidence="1">Membrane</location>
        <topology evidence="1">Single-pass type I membrane protein</topology>
    </subcellularLocation>
</comment>
<keyword evidence="7" id="KW-1133">Transmembrane helix</keyword>
<accession>A0A8S2XJ40</accession>
<evidence type="ECO:0000256" key="11">
    <source>
        <dbReference type="PROSITE-ProRule" id="PRU00076"/>
    </source>
</evidence>
<evidence type="ECO:0000256" key="7">
    <source>
        <dbReference type="ARBA" id="ARBA00022989"/>
    </source>
</evidence>
<dbReference type="EMBL" id="CAJOBA010096118">
    <property type="protein sequence ID" value="CAF4503736.1"/>
    <property type="molecule type" value="Genomic_DNA"/>
</dbReference>
<dbReference type="InterPro" id="IPR001881">
    <property type="entry name" value="EGF-like_Ca-bd_dom"/>
</dbReference>
<dbReference type="Proteomes" id="UP000682733">
    <property type="component" value="Unassembled WGS sequence"/>
</dbReference>
<dbReference type="CDD" id="cd00054">
    <property type="entry name" value="EGF_CA"/>
    <property type="match status" value="1"/>
</dbReference>
<dbReference type="PROSITE" id="PS00010">
    <property type="entry name" value="ASX_HYDROXYL"/>
    <property type="match status" value="1"/>
</dbReference>
<keyword evidence="6" id="KW-0914">Notch signaling pathway</keyword>
<dbReference type="InterPro" id="IPR018097">
    <property type="entry name" value="EGF_Ca-bd_CS"/>
</dbReference>
<comment type="caution">
    <text evidence="13">The sequence shown here is derived from an EMBL/GenBank/DDBJ whole genome shotgun (WGS) entry which is preliminary data.</text>
</comment>
<evidence type="ECO:0000256" key="8">
    <source>
        <dbReference type="ARBA" id="ARBA00023136"/>
    </source>
</evidence>
<dbReference type="SMART" id="SM00181">
    <property type="entry name" value="EGF"/>
    <property type="match status" value="1"/>
</dbReference>
<keyword evidence="3 11" id="KW-0245">EGF-like domain</keyword>
<feature type="disulfide bond" evidence="11">
    <location>
        <begin position="35"/>
        <end position="44"/>
    </location>
</feature>
<keyword evidence="5" id="KW-0677">Repeat</keyword>
<dbReference type="Pfam" id="PF07645">
    <property type="entry name" value="EGF_CA"/>
    <property type="match status" value="2"/>
</dbReference>
<evidence type="ECO:0000259" key="12">
    <source>
        <dbReference type="PROSITE" id="PS50026"/>
    </source>
</evidence>
<dbReference type="GO" id="GO:0007219">
    <property type="term" value="P:Notch signaling pathway"/>
    <property type="evidence" value="ECO:0007669"/>
    <property type="project" value="UniProtKB-KW"/>
</dbReference>
<organism evidence="13 14">
    <name type="scientific">Didymodactylos carnosus</name>
    <dbReference type="NCBI Taxonomy" id="1234261"/>
    <lineage>
        <taxon>Eukaryota</taxon>
        <taxon>Metazoa</taxon>
        <taxon>Spiralia</taxon>
        <taxon>Gnathifera</taxon>
        <taxon>Rotifera</taxon>
        <taxon>Eurotatoria</taxon>
        <taxon>Bdelloidea</taxon>
        <taxon>Philodinida</taxon>
        <taxon>Philodinidae</taxon>
        <taxon>Didymodactylos</taxon>
    </lineage>
</organism>
<gene>
    <name evidence="13" type="ORF">TMI583_LOCUS48066</name>
</gene>
<evidence type="ECO:0000256" key="4">
    <source>
        <dbReference type="ARBA" id="ARBA00022692"/>
    </source>
</evidence>
<dbReference type="Gene3D" id="2.10.25.10">
    <property type="entry name" value="Laminin"/>
    <property type="match status" value="2"/>
</dbReference>
<dbReference type="InterPro" id="IPR049883">
    <property type="entry name" value="NOTCH1_EGF-like"/>
</dbReference>
<evidence type="ECO:0000256" key="9">
    <source>
        <dbReference type="ARBA" id="ARBA00023157"/>
    </source>
</evidence>
<keyword evidence="8" id="KW-0472">Membrane</keyword>
<keyword evidence="9 11" id="KW-1015">Disulfide bond</keyword>
<dbReference type="GO" id="GO:0005112">
    <property type="term" value="F:Notch binding"/>
    <property type="evidence" value="ECO:0007669"/>
    <property type="project" value="TreeGrafter"/>
</dbReference>
<dbReference type="PROSITE" id="PS00022">
    <property type="entry name" value="EGF_1"/>
    <property type="match status" value="1"/>
</dbReference>
<dbReference type="GO" id="GO:0005509">
    <property type="term" value="F:calcium ion binding"/>
    <property type="evidence" value="ECO:0007669"/>
    <property type="project" value="InterPro"/>
</dbReference>
<sequence length="85" mass="9517">WAGDKCNYNIDECQSNTCPKNTHCIDLINNYTCVCDSGWTGNDCLTDIDECETLKPCKAAKTCLNLPGTYKFIVISNNNIDIFQI</sequence>
<dbReference type="GO" id="GO:0016020">
    <property type="term" value="C:membrane"/>
    <property type="evidence" value="ECO:0007669"/>
    <property type="project" value="UniProtKB-SubCell"/>
</dbReference>
<comment type="caution">
    <text evidence="11">Lacks conserved residue(s) required for the propagation of feature annotation.</text>
</comment>
<dbReference type="PANTHER" id="PTHR12916">
    <property type="entry name" value="CYTOCHROME C OXIDASE POLYPEPTIDE VIC-2"/>
    <property type="match status" value="1"/>
</dbReference>
<keyword evidence="2" id="KW-0217">Developmental protein</keyword>
<dbReference type="InterPro" id="IPR000742">
    <property type="entry name" value="EGF"/>
</dbReference>
<evidence type="ECO:0000256" key="10">
    <source>
        <dbReference type="ARBA" id="ARBA00023180"/>
    </source>
</evidence>
<evidence type="ECO:0000313" key="13">
    <source>
        <dbReference type="EMBL" id="CAF4503736.1"/>
    </source>
</evidence>
<dbReference type="PROSITE" id="PS01187">
    <property type="entry name" value="EGF_CA"/>
    <property type="match status" value="1"/>
</dbReference>
<keyword evidence="10" id="KW-0325">Glycoprotein</keyword>
<keyword evidence="4" id="KW-0812">Transmembrane</keyword>
<protein>
    <recommendedName>
        <fullName evidence="12">EGF-like domain-containing protein</fullName>
    </recommendedName>
</protein>
<feature type="domain" description="EGF-like" evidence="12">
    <location>
        <begin position="9"/>
        <end position="45"/>
    </location>
</feature>
<dbReference type="PROSITE" id="PS01186">
    <property type="entry name" value="EGF_2"/>
    <property type="match status" value="1"/>
</dbReference>
<feature type="non-terminal residue" evidence="13">
    <location>
        <position position="1"/>
    </location>
</feature>
<evidence type="ECO:0000256" key="2">
    <source>
        <dbReference type="ARBA" id="ARBA00022473"/>
    </source>
</evidence>
<dbReference type="PANTHER" id="PTHR12916:SF9">
    <property type="entry name" value="NEUROGENIC LOCUS NOTCH HOMOLOG PROTEIN 1-RELATED"/>
    <property type="match status" value="1"/>
</dbReference>
<dbReference type="PROSITE" id="PS50026">
    <property type="entry name" value="EGF_3"/>
    <property type="match status" value="1"/>
</dbReference>
<proteinExistence type="predicted"/>
<evidence type="ECO:0000256" key="5">
    <source>
        <dbReference type="ARBA" id="ARBA00022737"/>
    </source>
</evidence>